<proteinExistence type="predicted"/>
<evidence type="ECO:0000256" key="2">
    <source>
        <dbReference type="ARBA" id="ARBA00022827"/>
    </source>
</evidence>
<dbReference type="PANTHER" id="PTHR43716:SF1">
    <property type="entry name" value="D-2-HYDROXYGLUTARATE DEHYDROGENASE, MITOCHONDRIAL"/>
    <property type="match status" value="1"/>
</dbReference>
<dbReference type="InterPro" id="IPR051264">
    <property type="entry name" value="FAD-oxidored/transferase_4"/>
</dbReference>
<dbReference type="InterPro" id="IPR036318">
    <property type="entry name" value="FAD-bd_PCMH-like_sf"/>
</dbReference>
<dbReference type="InterPro" id="IPR016169">
    <property type="entry name" value="FAD-bd_PCMH_sub2"/>
</dbReference>
<protein>
    <submittedName>
        <fullName evidence="5">Putative FAD-linked oxidoreductase</fullName>
        <ecNumber evidence="5">1.-.-.-</ecNumber>
    </submittedName>
</protein>
<dbReference type="InterPro" id="IPR016166">
    <property type="entry name" value="FAD-bd_PCMH"/>
</dbReference>
<comment type="cofactor">
    <cofactor evidence="1">
        <name>FAD</name>
        <dbReference type="ChEBI" id="CHEBI:57692"/>
    </cofactor>
</comment>
<evidence type="ECO:0000259" key="4">
    <source>
        <dbReference type="PROSITE" id="PS51387"/>
    </source>
</evidence>
<keyword evidence="2" id="KW-0285">Flavoprotein</keyword>
<dbReference type="GO" id="GO:0071949">
    <property type="term" value="F:FAD binding"/>
    <property type="evidence" value="ECO:0007669"/>
    <property type="project" value="InterPro"/>
</dbReference>
<dbReference type="SUPFAM" id="SSF56176">
    <property type="entry name" value="FAD-binding/transporter-associated domain-like"/>
    <property type="match status" value="1"/>
</dbReference>
<dbReference type="PANTHER" id="PTHR43716">
    <property type="entry name" value="D-2-HYDROXYGLUTARATE DEHYDROGENASE, MITOCHONDRIAL"/>
    <property type="match status" value="1"/>
</dbReference>
<name>A0A1Y5TS22_9RHOB</name>
<keyword evidence="2" id="KW-0274">FAD</keyword>
<reference evidence="5 6" key="1">
    <citation type="submission" date="2017-03" db="EMBL/GenBank/DDBJ databases">
        <authorList>
            <person name="Afonso C.L."/>
            <person name="Miller P.J."/>
            <person name="Scott M.A."/>
            <person name="Spackman E."/>
            <person name="Goraichik I."/>
            <person name="Dimitrov K.M."/>
            <person name="Suarez D.L."/>
            <person name="Swayne D.E."/>
        </authorList>
    </citation>
    <scope>NUCLEOTIDE SEQUENCE [LARGE SCALE GENOMIC DNA]</scope>
    <source>
        <strain evidence="5 6">CECT 7023</strain>
    </source>
</reference>
<dbReference type="GO" id="GO:0022904">
    <property type="term" value="P:respiratory electron transport chain"/>
    <property type="evidence" value="ECO:0007669"/>
    <property type="project" value="TreeGrafter"/>
</dbReference>
<dbReference type="Pfam" id="PF01565">
    <property type="entry name" value="FAD_binding_4"/>
    <property type="match status" value="1"/>
</dbReference>
<organism evidence="5 6">
    <name type="scientific">Roseisalinus antarcticus</name>
    <dbReference type="NCBI Taxonomy" id="254357"/>
    <lineage>
        <taxon>Bacteria</taxon>
        <taxon>Pseudomonadati</taxon>
        <taxon>Pseudomonadota</taxon>
        <taxon>Alphaproteobacteria</taxon>
        <taxon>Rhodobacterales</taxon>
        <taxon>Roseobacteraceae</taxon>
        <taxon>Roseisalinus</taxon>
    </lineage>
</organism>
<accession>A0A1Y5TS22</accession>
<keyword evidence="6" id="KW-1185">Reference proteome</keyword>
<evidence type="ECO:0000313" key="6">
    <source>
        <dbReference type="Proteomes" id="UP000193900"/>
    </source>
</evidence>
<evidence type="ECO:0000313" key="5">
    <source>
        <dbReference type="EMBL" id="SLN68302.1"/>
    </source>
</evidence>
<dbReference type="OrthoDB" id="9811557at2"/>
<dbReference type="EMBL" id="FWFZ01000020">
    <property type="protein sequence ID" value="SLN68302.1"/>
    <property type="molecule type" value="Genomic_DNA"/>
</dbReference>
<dbReference type="PROSITE" id="PS51387">
    <property type="entry name" value="FAD_PCMH"/>
    <property type="match status" value="1"/>
</dbReference>
<sequence length="276" mass="28180">MTARADPLLDALSGLPPGALRLGADVGAGHARDMSMTPGVLLRPGSTAEVALMLAACNDLRRPVVVQGGRTGLAGGASPREGEVALSLERMRDLTEADPLTSTIIAEAGVTLQRVQEAASAGGLRLAIDIGSRGSATIGGVIACNAGGIRVISHGMMRQHVLGLEAVLADGTILSRLGTLVKDNTGTDLKHLFIGTEGTLGVVTRAVLALSPEPADLAMAYCALGRLVDARGVLQSLQARFGRRLSAFEFIEARVHAAACAFGAVSPVPEGQGPTP</sequence>
<evidence type="ECO:0000256" key="1">
    <source>
        <dbReference type="ARBA" id="ARBA00001974"/>
    </source>
</evidence>
<dbReference type="InterPro" id="IPR006094">
    <property type="entry name" value="Oxid_FAD_bind_N"/>
</dbReference>
<dbReference type="Proteomes" id="UP000193900">
    <property type="component" value="Unassembled WGS sequence"/>
</dbReference>
<keyword evidence="3 5" id="KW-0560">Oxidoreductase</keyword>
<dbReference type="AlphaFoldDB" id="A0A1Y5TS22"/>
<dbReference type="RefSeq" id="WP_143535599.1">
    <property type="nucleotide sequence ID" value="NZ_FWFZ01000020.1"/>
</dbReference>
<dbReference type="EC" id="1.-.-.-" evidence="5"/>
<dbReference type="GO" id="GO:0016491">
    <property type="term" value="F:oxidoreductase activity"/>
    <property type="evidence" value="ECO:0007669"/>
    <property type="project" value="UniProtKB-KW"/>
</dbReference>
<evidence type="ECO:0000256" key="3">
    <source>
        <dbReference type="ARBA" id="ARBA00023002"/>
    </source>
</evidence>
<gene>
    <name evidence="5" type="ORF">ROA7023_03310</name>
</gene>
<dbReference type="Gene3D" id="3.30.465.10">
    <property type="match status" value="1"/>
</dbReference>
<feature type="domain" description="FAD-binding PCMH-type" evidence="4">
    <location>
        <begin position="34"/>
        <end position="213"/>
    </location>
</feature>